<accession>A0AAW5JN30</accession>
<gene>
    <name evidence="1" type="ORF">NE579_02105</name>
</gene>
<dbReference type="Proteomes" id="UP001204562">
    <property type="component" value="Unassembled WGS sequence"/>
</dbReference>
<protein>
    <submittedName>
        <fullName evidence="1">Metallopeptidase family protein</fullName>
    </submittedName>
</protein>
<evidence type="ECO:0000313" key="2">
    <source>
        <dbReference type="Proteomes" id="UP001204562"/>
    </source>
</evidence>
<name>A0AAW5JN30_9FIRM</name>
<dbReference type="AlphaFoldDB" id="A0AAW5JN30"/>
<dbReference type="SUPFAM" id="SSF55486">
    <property type="entry name" value="Metalloproteases ('zincins'), catalytic domain"/>
    <property type="match status" value="1"/>
</dbReference>
<evidence type="ECO:0000313" key="1">
    <source>
        <dbReference type="EMBL" id="MCQ4769259.1"/>
    </source>
</evidence>
<dbReference type="InterPro" id="IPR038555">
    <property type="entry name" value="Zincin_1_sf"/>
</dbReference>
<comment type="caution">
    <text evidence="1">The sequence shown here is derived from an EMBL/GenBank/DDBJ whole genome shotgun (WGS) entry which is preliminary data.</text>
</comment>
<dbReference type="CDD" id="cd12953">
    <property type="entry name" value="MMP_TTHA0227"/>
    <property type="match status" value="1"/>
</dbReference>
<reference evidence="1" key="1">
    <citation type="submission" date="2022-06" db="EMBL/GenBank/DDBJ databases">
        <title>Isolation of gut microbiota from human fecal samples.</title>
        <authorList>
            <person name="Pamer E.G."/>
            <person name="Barat B."/>
            <person name="Waligurski E."/>
            <person name="Medina S."/>
            <person name="Paddock L."/>
            <person name="Mostad J."/>
        </authorList>
    </citation>
    <scope>NUCLEOTIDE SEQUENCE</scope>
    <source>
        <strain evidence="1">DFI.9.91</strain>
    </source>
</reference>
<organism evidence="1 2">
    <name type="scientific">Intestinimonas massiliensis</name>
    <name type="common">ex Afouda et al. 2020</name>
    <dbReference type="NCBI Taxonomy" id="1673721"/>
    <lineage>
        <taxon>Bacteria</taxon>
        <taxon>Bacillati</taxon>
        <taxon>Bacillota</taxon>
        <taxon>Clostridia</taxon>
        <taxon>Eubacteriales</taxon>
        <taxon>Intestinimonas</taxon>
    </lineage>
</organism>
<proteinExistence type="predicted"/>
<dbReference type="Gene3D" id="3.30.2010.20">
    <property type="match status" value="1"/>
</dbReference>
<dbReference type="EMBL" id="JANFYS010000002">
    <property type="protein sequence ID" value="MCQ4769259.1"/>
    <property type="molecule type" value="Genomic_DNA"/>
</dbReference>
<dbReference type="RefSeq" id="WP_256303079.1">
    <property type="nucleotide sequence ID" value="NZ_JANFYS010000002.1"/>
</dbReference>
<sequence length="128" mass="15066">MVLSFEQAGELLDRMAEEFPPEFYDELNGGICLLPEAKHDPKFPEEELYIMGEYRNSGMMGKFINLYYGSFAALAQQENWRQEDWEDELYGTLAHEFTHHMEGRAGERGLEIQDEAFLEQYREERAQD</sequence>